<gene>
    <name evidence="3" type="ORF">SAMN04488514_10869</name>
</gene>
<keyword evidence="4" id="KW-1185">Reference proteome</keyword>
<dbReference type="AlphaFoldDB" id="A0A1G9SRE9"/>
<feature type="chain" id="PRO_5011563685" description="DUF6265 domain-containing protein" evidence="1">
    <location>
        <begin position="18"/>
        <end position="164"/>
    </location>
</feature>
<dbReference type="Proteomes" id="UP000199440">
    <property type="component" value="Unassembled WGS sequence"/>
</dbReference>
<proteinExistence type="predicted"/>
<evidence type="ECO:0000256" key="1">
    <source>
        <dbReference type="SAM" id="SignalP"/>
    </source>
</evidence>
<reference evidence="3 4" key="1">
    <citation type="submission" date="2016-10" db="EMBL/GenBank/DDBJ databases">
        <authorList>
            <person name="de Groot N.N."/>
        </authorList>
    </citation>
    <scope>NUCLEOTIDE SEQUENCE [LARGE SCALE GENOMIC DNA]</scope>
    <source>
        <strain evidence="3 4">DSM 19886</strain>
    </source>
</reference>
<dbReference type="EMBL" id="FNGV01000008">
    <property type="protein sequence ID" value="SDM37981.1"/>
    <property type="molecule type" value="Genomic_DNA"/>
</dbReference>
<name>A0A1G9SRE9_9FLAO</name>
<dbReference type="STRING" id="192904.SAMN04488514_10869"/>
<feature type="domain" description="DUF6265" evidence="2">
    <location>
        <begin position="38"/>
        <end position="143"/>
    </location>
</feature>
<organism evidence="3 4">
    <name type="scientific">Kriegella aquimaris</name>
    <dbReference type="NCBI Taxonomy" id="192904"/>
    <lineage>
        <taxon>Bacteria</taxon>
        <taxon>Pseudomonadati</taxon>
        <taxon>Bacteroidota</taxon>
        <taxon>Flavobacteriia</taxon>
        <taxon>Flavobacteriales</taxon>
        <taxon>Flavobacteriaceae</taxon>
        <taxon>Kriegella</taxon>
    </lineage>
</organism>
<dbReference type="RefSeq" id="WP_089891395.1">
    <property type="nucleotide sequence ID" value="NZ_FNGV01000008.1"/>
</dbReference>
<dbReference type="InterPro" id="IPR046232">
    <property type="entry name" value="DUF6265"/>
</dbReference>
<accession>A0A1G9SRE9</accession>
<dbReference type="OrthoDB" id="7567258at2"/>
<keyword evidence="1" id="KW-0732">Signal</keyword>
<evidence type="ECO:0000313" key="4">
    <source>
        <dbReference type="Proteomes" id="UP000199440"/>
    </source>
</evidence>
<evidence type="ECO:0000313" key="3">
    <source>
        <dbReference type="EMBL" id="SDM37981.1"/>
    </source>
</evidence>
<feature type="signal peptide" evidence="1">
    <location>
        <begin position="1"/>
        <end position="17"/>
    </location>
</feature>
<dbReference type="Pfam" id="PF19780">
    <property type="entry name" value="DUF6265"/>
    <property type="match status" value="1"/>
</dbReference>
<evidence type="ECO:0000259" key="2">
    <source>
        <dbReference type="Pfam" id="PF19780"/>
    </source>
</evidence>
<sequence>MKRYFFLFFLICINAHAQNTVVHEEGSMVANANLSEIAWMEGHWKGEAFGGITEEIWGPPLGNSMLFSFKLVVENTVEFYELGHIRQVGETLVFELKHFGSDLKGWEEKDEVQSFKFVKIAGNRAYFDGFTFESISDTEINIYALMEHADGTKEEVKFNYKKQT</sequence>
<protein>
    <recommendedName>
        <fullName evidence="2">DUF6265 domain-containing protein</fullName>
    </recommendedName>
</protein>